<reference evidence="2 3" key="1">
    <citation type="submission" date="2020-03" db="EMBL/GenBank/DDBJ databases">
        <title>Assessment of the enzymatic potential of alkaline-tolerant lipase obtained from Bacillus luteus H11 (technogenic soil) for the bioremediation of saline soils contaminated with petroleum substances.</title>
        <authorList>
            <person name="Kalwasinska A."/>
        </authorList>
    </citation>
    <scope>NUCLEOTIDE SEQUENCE [LARGE SCALE GENOMIC DNA]</scope>
    <source>
        <strain evidence="2 3">H11</strain>
    </source>
</reference>
<evidence type="ECO:0000256" key="1">
    <source>
        <dbReference type="SAM" id="Phobius"/>
    </source>
</evidence>
<evidence type="ECO:0000313" key="3">
    <source>
        <dbReference type="Proteomes" id="UP000752012"/>
    </source>
</evidence>
<gene>
    <name evidence="2" type="ORF">HCN83_08065</name>
</gene>
<proteinExistence type="predicted"/>
<keyword evidence="1" id="KW-0472">Membrane</keyword>
<name>A0A969PNN6_9BACI</name>
<evidence type="ECO:0000313" key="2">
    <source>
        <dbReference type="EMBL" id="NJP37541.1"/>
    </source>
</evidence>
<feature type="transmembrane region" description="Helical" evidence="1">
    <location>
        <begin position="83"/>
        <end position="112"/>
    </location>
</feature>
<dbReference type="Proteomes" id="UP000752012">
    <property type="component" value="Unassembled WGS sequence"/>
</dbReference>
<feature type="transmembrane region" description="Helical" evidence="1">
    <location>
        <begin position="124"/>
        <end position="142"/>
    </location>
</feature>
<keyword evidence="3" id="KW-1185">Reference proteome</keyword>
<accession>A0A969PNN6</accession>
<dbReference type="EMBL" id="JAATHJ010000009">
    <property type="protein sequence ID" value="NJP37541.1"/>
    <property type="molecule type" value="Genomic_DNA"/>
</dbReference>
<keyword evidence="1" id="KW-0812">Transmembrane</keyword>
<dbReference type="AlphaFoldDB" id="A0A969PNN6"/>
<protein>
    <submittedName>
        <fullName evidence="2">Uncharacterized protein</fullName>
    </submittedName>
</protein>
<keyword evidence="1" id="KW-1133">Transmembrane helix</keyword>
<dbReference type="RefSeq" id="WP_168006176.1">
    <property type="nucleotide sequence ID" value="NZ_JAATHJ010000009.1"/>
</dbReference>
<organism evidence="2 3">
    <name type="scientific">Alkalicoccus luteus</name>
    <dbReference type="NCBI Taxonomy" id="1237094"/>
    <lineage>
        <taxon>Bacteria</taxon>
        <taxon>Bacillati</taxon>
        <taxon>Bacillota</taxon>
        <taxon>Bacilli</taxon>
        <taxon>Bacillales</taxon>
        <taxon>Bacillaceae</taxon>
        <taxon>Alkalicoccus</taxon>
    </lineage>
</organism>
<sequence>MSGDTYHKEHISAVLSQAEWFGTNVNITVNSDTFYLLPFDYTFLFIMHYGGIVFAILTCIFLLLLAWKFIWNTKAINHQPSKLLSYGVSILLIYPVLWNLFASLGLVNAVFLPMPFLTPASTMQLYYATLFGILVSLHRRRFTIFCDKKSKRASENKSIL</sequence>
<comment type="caution">
    <text evidence="2">The sequence shown here is derived from an EMBL/GenBank/DDBJ whole genome shotgun (WGS) entry which is preliminary data.</text>
</comment>
<feature type="transmembrane region" description="Helical" evidence="1">
    <location>
        <begin position="46"/>
        <end position="71"/>
    </location>
</feature>